<reference evidence="4 5" key="1">
    <citation type="submission" date="2019-11" db="EMBL/GenBank/DDBJ databases">
        <title>Identification of a novel strain.</title>
        <authorList>
            <person name="Xu Q."/>
            <person name="Wang G."/>
        </authorList>
    </citation>
    <scope>NUCLEOTIDE SEQUENCE [LARGE SCALE GENOMIC DNA]</scope>
    <source>
        <strain evidence="5">xq</strain>
    </source>
</reference>
<evidence type="ECO:0000259" key="3">
    <source>
        <dbReference type="SMART" id="SM00327"/>
    </source>
</evidence>
<sequence>MSWASLRDPRTLFIAGALALALLALVVPRVLLNRDAYDVVAVIDITTSMNTRDATSNGETTSRLAAAKASLRELLAKLPCGSRLGLGIFTERSSFLLFNPVEVCDNFSPIDEAINMLDWRMAWEGDSYISKGLYSAIDIAKSLKSDLIFYTDGHEMPPLPFSGIPAFEGKPGDVGGLIVGVGSLKPTPLLKYDEAGREVGTYAAQEVPQENRSGPPPPDAASRPGYHPKWAPFGNAVVNTKQHMAFVREPHLKQLAVMTGLSYAWLGASSDLTGPLAAAAHPRTLQVATDVRAAPGSLAIVLLAILYGLAALAVFTARTPRATANSA</sequence>
<dbReference type="SUPFAM" id="SSF53300">
    <property type="entry name" value="vWA-like"/>
    <property type="match status" value="1"/>
</dbReference>
<evidence type="ECO:0000256" key="2">
    <source>
        <dbReference type="SAM" id="Phobius"/>
    </source>
</evidence>
<dbReference type="Pfam" id="PF13519">
    <property type="entry name" value="VWA_2"/>
    <property type="match status" value="1"/>
</dbReference>
<feature type="region of interest" description="Disordered" evidence="1">
    <location>
        <begin position="203"/>
        <end position="226"/>
    </location>
</feature>
<dbReference type="InterPro" id="IPR002035">
    <property type="entry name" value="VWF_A"/>
</dbReference>
<evidence type="ECO:0000313" key="5">
    <source>
        <dbReference type="Proteomes" id="UP000440694"/>
    </source>
</evidence>
<proteinExistence type="predicted"/>
<keyword evidence="2" id="KW-1133">Transmembrane helix</keyword>
<evidence type="ECO:0000256" key="1">
    <source>
        <dbReference type="SAM" id="MobiDB-lite"/>
    </source>
</evidence>
<dbReference type="EMBL" id="WMBQ01000001">
    <property type="protein sequence ID" value="MTD93885.1"/>
    <property type="molecule type" value="Genomic_DNA"/>
</dbReference>
<protein>
    <submittedName>
        <fullName evidence="4">VWA domain-containing protein</fullName>
    </submittedName>
</protein>
<dbReference type="CDD" id="cd00198">
    <property type="entry name" value="vWFA"/>
    <property type="match status" value="1"/>
</dbReference>
<dbReference type="SMART" id="SM00327">
    <property type="entry name" value="VWA"/>
    <property type="match status" value="1"/>
</dbReference>
<dbReference type="InterPro" id="IPR036465">
    <property type="entry name" value="vWFA_dom_sf"/>
</dbReference>
<name>A0A6I3KED5_9HYPH</name>
<dbReference type="AlphaFoldDB" id="A0A6I3KED5"/>
<keyword evidence="2" id="KW-0472">Membrane</keyword>
<evidence type="ECO:0000313" key="4">
    <source>
        <dbReference type="EMBL" id="MTD93885.1"/>
    </source>
</evidence>
<keyword evidence="5" id="KW-1185">Reference proteome</keyword>
<gene>
    <name evidence="4" type="ORF">GIW81_05995</name>
</gene>
<accession>A0A6I3KED5</accession>
<dbReference type="Proteomes" id="UP000440694">
    <property type="component" value="Unassembled WGS sequence"/>
</dbReference>
<comment type="caution">
    <text evidence="4">The sequence shown here is derived from an EMBL/GenBank/DDBJ whole genome shotgun (WGS) entry which is preliminary data.</text>
</comment>
<keyword evidence="2" id="KW-0812">Transmembrane</keyword>
<feature type="transmembrane region" description="Helical" evidence="2">
    <location>
        <begin position="293"/>
        <end position="315"/>
    </location>
</feature>
<dbReference type="Gene3D" id="3.40.50.410">
    <property type="entry name" value="von Willebrand factor, type A domain"/>
    <property type="match status" value="1"/>
</dbReference>
<organism evidence="4 5">
    <name type="scientific">Hyphomicrobium album</name>
    <dbReference type="NCBI Taxonomy" id="2665159"/>
    <lineage>
        <taxon>Bacteria</taxon>
        <taxon>Pseudomonadati</taxon>
        <taxon>Pseudomonadota</taxon>
        <taxon>Alphaproteobacteria</taxon>
        <taxon>Hyphomicrobiales</taxon>
        <taxon>Hyphomicrobiaceae</taxon>
        <taxon>Hyphomicrobium</taxon>
    </lineage>
</organism>
<dbReference type="RefSeq" id="WP_154738382.1">
    <property type="nucleotide sequence ID" value="NZ_WMBQ01000001.1"/>
</dbReference>
<feature type="domain" description="VWFA" evidence="3">
    <location>
        <begin position="36"/>
        <end position="222"/>
    </location>
</feature>